<dbReference type="Proteomes" id="UP000291124">
    <property type="component" value="Chromosome"/>
</dbReference>
<accession>A0A4P6YE18</accession>
<dbReference type="SUPFAM" id="SSF48013">
    <property type="entry name" value="NusB-like"/>
    <property type="match status" value="1"/>
</dbReference>
<dbReference type="NCBIfam" id="TIGR01951">
    <property type="entry name" value="nusB"/>
    <property type="match status" value="1"/>
</dbReference>
<evidence type="ECO:0000256" key="2">
    <source>
        <dbReference type="ARBA" id="ARBA00022814"/>
    </source>
</evidence>
<dbReference type="KEGG" id="fnk:E1750_05590"/>
<organism evidence="7 8">
    <name type="scientific">Flavobacterium nackdongense</name>
    <dbReference type="NCBI Taxonomy" id="2547394"/>
    <lineage>
        <taxon>Bacteria</taxon>
        <taxon>Pseudomonadati</taxon>
        <taxon>Bacteroidota</taxon>
        <taxon>Flavobacteriia</taxon>
        <taxon>Flavobacteriales</taxon>
        <taxon>Flavobacteriaceae</taxon>
        <taxon>Flavobacterium</taxon>
    </lineage>
</organism>
<keyword evidence="2" id="KW-0889">Transcription antitermination</keyword>
<dbReference type="InterPro" id="IPR011605">
    <property type="entry name" value="NusB_fam"/>
</dbReference>
<dbReference type="InterPro" id="IPR035926">
    <property type="entry name" value="NusB-like_sf"/>
</dbReference>
<dbReference type="RefSeq" id="WP_133278086.1">
    <property type="nucleotide sequence ID" value="NZ_CP037933.1"/>
</dbReference>
<dbReference type="AlphaFoldDB" id="A0A4P6YE18"/>
<evidence type="ECO:0000256" key="3">
    <source>
        <dbReference type="ARBA" id="ARBA00022884"/>
    </source>
</evidence>
<dbReference type="GO" id="GO:0005829">
    <property type="term" value="C:cytosol"/>
    <property type="evidence" value="ECO:0007669"/>
    <property type="project" value="TreeGrafter"/>
</dbReference>
<proteinExistence type="inferred from homology"/>
<dbReference type="PANTHER" id="PTHR11078">
    <property type="entry name" value="N UTILIZATION SUBSTANCE PROTEIN B-RELATED"/>
    <property type="match status" value="1"/>
</dbReference>
<dbReference type="EMBL" id="CP037933">
    <property type="protein sequence ID" value="QBN20588.1"/>
    <property type="molecule type" value="Genomic_DNA"/>
</dbReference>
<evidence type="ECO:0000313" key="7">
    <source>
        <dbReference type="EMBL" id="QBN20588.1"/>
    </source>
</evidence>
<dbReference type="Pfam" id="PF01029">
    <property type="entry name" value="NusB"/>
    <property type="match status" value="1"/>
</dbReference>
<dbReference type="Gene3D" id="1.10.940.10">
    <property type="entry name" value="NusB-like"/>
    <property type="match status" value="1"/>
</dbReference>
<evidence type="ECO:0000256" key="5">
    <source>
        <dbReference type="ARBA" id="ARBA00023163"/>
    </source>
</evidence>
<evidence type="ECO:0000256" key="1">
    <source>
        <dbReference type="ARBA" id="ARBA00005952"/>
    </source>
</evidence>
<dbReference type="GO" id="GO:0003723">
    <property type="term" value="F:RNA binding"/>
    <property type="evidence" value="ECO:0007669"/>
    <property type="project" value="UniProtKB-KW"/>
</dbReference>
<evidence type="ECO:0000256" key="4">
    <source>
        <dbReference type="ARBA" id="ARBA00023015"/>
    </source>
</evidence>
<dbReference type="GO" id="GO:0006353">
    <property type="term" value="P:DNA-templated transcription termination"/>
    <property type="evidence" value="ECO:0007669"/>
    <property type="project" value="InterPro"/>
</dbReference>
<evidence type="ECO:0000259" key="6">
    <source>
        <dbReference type="Pfam" id="PF01029"/>
    </source>
</evidence>
<name>A0A4P6YE18_9FLAO</name>
<protein>
    <submittedName>
        <fullName evidence="7">Transcription antitermination factor NusB</fullName>
    </submittedName>
</protein>
<sequence>MQTIYAMHQNGSDNLEKEEKFLFYSIDAIQDLYLIMLSSLIEICKKESEFLHLSSQKHLATPEERKPNQKFIKNAIFQILSENNSLSIALETRKINNWTLNDDYIILLLNDIKQSKLYAKYMSNAVNNFEEDKEFIANLFQEVIVPNDKLYDYLEDHKLTWIDDIPVVNTEIIKQLRAIKPVEGGNLKVPKIFKDAEDRDFVRDLFRKTVLNESELAKEYVDKTPNWDTERIAEIDTIILKMAICELLKFPSIPVKVTLNEYLELAKEYSTPKSSIFINGILDNLVKELQVGNRIQKMGRGLM</sequence>
<gene>
    <name evidence="7" type="primary">nusB</name>
    <name evidence="7" type="ORF">E1750_05590</name>
</gene>
<keyword evidence="4" id="KW-0805">Transcription regulation</keyword>
<dbReference type="OrthoDB" id="9787568at2"/>
<reference evidence="8" key="1">
    <citation type="submission" date="2019-03" db="EMBL/GenBank/DDBJ databases">
        <title>Flavobacterium sp.</title>
        <authorList>
            <person name="Kim H."/>
        </authorList>
    </citation>
    <scope>NUCLEOTIDE SEQUENCE [LARGE SCALE GENOMIC DNA]</scope>
    <source>
        <strain evidence="8">GS13</strain>
    </source>
</reference>
<keyword evidence="3" id="KW-0694">RNA-binding</keyword>
<feature type="domain" description="NusB/RsmB/TIM44" evidence="6">
    <location>
        <begin position="195"/>
        <end position="287"/>
    </location>
</feature>
<dbReference type="GO" id="GO:0031564">
    <property type="term" value="P:transcription antitermination"/>
    <property type="evidence" value="ECO:0007669"/>
    <property type="project" value="UniProtKB-KW"/>
</dbReference>
<keyword evidence="8" id="KW-1185">Reference proteome</keyword>
<keyword evidence="5" id="KW-0804">Transcription</keyword>
<evidence type="ECO:0000313" key="8">
    <source>
        <dbReference type="Proteomes" id="UP000291124"/>
    </source>
</evidence>
<dbReference type="PANTHER" id="PTHR11078:SF3">
    <property type="entry name" value="ANTITERMINATION NUSB DOMAIN-CONTAINING PROTEIN"/>
    <property type="match status" value="1"/>
</dbReference>
<comment type="similarity">
    <text evidence="1">Belongs to the NusB family.</text>
</comment>
<dbReference type="InterPro" id="IPR006027">
    <property type="entry name" value="NusB_RsmB_TIM44"/>
</dbReference>